<reference evidence="3" key="2">
    <citation type="submission" date="2025-09" db="UniProtKB">
        <authorList>
            <consortium name="Ensembl"/>
        </authorList>
    </citation>
    <scope>IDENTIFICATION</scope>
</reference>
<evidence type="ECO:0000313" key="4">
    <source>
        <dbReference type="Proteomes" id="UP000257200"/>
    </source>
</evidence>
<keyword evidence="2" id="KW-0732">Signal</keyword>
<proteinExistence type="predicted"/>
<evidence type="ECO:0000256" key="1">
    <source>
        <dbReference type="SAM" id="Phobius"/>
    </source>
</evidence>
<evidence type="ECO:0000313" key="3">
    <source>
        <dbReference type="Ensembl" id="ENSAPOP00000010603.1"/>
    </source>
</evidence>
<keyword evidence="4" id="KW-1185">Reference proteome</keyword>
<organism evidence="3 4">
    <name type="scientific">Acanthochromis polyacanthus</name>
    <name type="common">spiny chromis</name>
    <dbReference type="NCBI Taxonomy" id="80966"/>
    <lineage>
        <taxon>Eukaryota</taxon>
        <taxon>Metazoa</taxon>
        <taxon>Chordata</taxon>
        <taxon>Craniata</taxon>
        <taxon>Vertebrata</taxon>
        <taxon>Euteleostomi</taxon>
        <taxon>Actinopterygii</taxon>
        <taxon>Neopterygii</taxon>
        <taxon>Teleostei</taxon>
        <taxon>Neoteleostei</taxon>
        <taxon>Acanthomorphata</taxon>
        <taxon>Ovalentaria</taxon>
        <taxon>Pomacentridae</taxon>
        <taxon>Acanthochromis</taxon>
    </lineage>
</organism>
<dbReference type="InParanoid" id="A0A3Q1F1G1"/>
<keyword evidence="1" id="KW-0812">Transmembrane</keyword>
<name>A0A3Q1F1G1_9TELE</name>
<evidence type="ECO:0000256" key="2">
    <source>
        <dbReference type="SAM" id="SignalP"/>
    </source>
</evidence>
<sequence>MSLSVILLLLCVFFIVLLLRPKRPKNFPPGPAPLPILGNILAIRIILVLYLDNSYATCSYCFKLTTFE</sequence>
<reference evidence="3" key="1">
    <citation type="submission" date="2025-08" db="UniProtKB">
        <authorList>
            <consortium name="Ensembl"/>
        </authorList>
    </citation>
    <scope>IDENTIFICATION</scope>
</reference>
<feature type="chain" id="PRO_5018595130" evidence="2">
    <location>
        <begin position="19"/>
        <end position="68"/>
    </location>
</feature>
<keyword evidence="1" id="KW-0472">Membrane</keyword>
<dbReference type="Proteomes" id="UP000257200">
    <property type="component" value="Unplaced"/>
</dbReference>
<dbReference type="AlphaFoldDB" id="A0A3Q1F1G1"/>
<feature type="signal peptide" evidence="2">
    <location>
        <begin position="1"/>
        <end position="18"/>
    </location>
</feature>
<dbReference type="Ensembl" id="ENSAPOT00000017914.1">
    <property type="protein sequence ID" value="ENSAPOP00000010603.1"/>
    <property type="gene ID" value="ENSAPOG00000013066.1"/>
</dbReference>
<dbReference type="GeneTree" id="ENSGT00940000177147"/>
<protein>
    <submittedName>
        <fullName evidence="3">Uncharacterized protein</fullName>
    </submittedName>
</protein>
<feature type="transmembrane region" description="Helical" evidence="1">
    <location>
        <begin position="34"/>
        <end position="51"/>
    </location>
</feature>
<accession>A0A3Q1F1G1</accession>
<dbReference type="STRING" id="80966.ENSAPOP00000010603"/>
<keyword evidence="1" id="KW-1133">Transmembrane helix</keyword>